<dbReference type="GO" id="GO:0032216">
    <property type="term" value="F:glucosaminyl-phosphatidylinositol O-acyltransferase activity"/>
    <property type="evidence" value="ECO:0007669"/>
    <property type="project" value="TreeGrafter"/>
</dbReference>
<feature type="region of interest" description="Disordered" evidence="9">
    <location>
        <begin position="271"/>
        <end position="306"/>
    </location>
</feature>
<feature type="transmembrane region" description="Helical" evidence="10">
    <location>
        <begin position="598"/>
        <end position="618"/>
    </location>
</feature>
<dbReference type="GO" id="GO:0016020">
    <property type="term" value="C:membrane"/>
    <property type="evidence" value="ECO:0007669"/>
    <property type="project" value="UniProtKB-SubCell"/>
</dbReference>
<reference evidence="11" key="2">
    <citation type="journal article" date="2019" name="IMA Fungus">
        <title>Genome sequencing and comparison of five Tilletia species to identify candidate genes for the detection of regulated species infecting wheat.</title>
        <authorList>
            <person name="Nguyen H.D.T."/>
            <person name="Sultana T."/>
            <person name="Kesanakurti P."/>
            <person name="Hambleton S."/>
        </authorList>
    </citation>
    <scope>NUCLEOTIDE SEQUENCE</scope>
    <source>
        <strain evidence="11">DAOMC 236422</strain>
    </source>
</reference>
<comment type="similarity">
    <text evidence="3">Belongs to the PIGW family.</text>
</comment>
<keyword evidence="6 10" id="KW-0812">Transmembrane</keyword>
<feature type="transmembrane region" description="Helical" evidence="10">
    <location>
        <begin position="342"/>
        <end position="362"/>
    </location>
</feature>
<dbReference type="Proteomes" id="UP000078113">
    <property type="component" value="Unassembled WGS sequence"/>
</dbReference>
<dbReference type="EMBL" id="LWDG02000285">
    <property type="protein sequence ID" value="KAE8266860.1"/>
    <property type="molecule type" value="Genomic_DNA"/>
</dbReference>
<dbReference type="PANTHER" id="PTHR20661:SF0">
    <property type="entry name" value="PHOSPHATIDYLINOSITOL-GLYCAN BIOSYNTHESIS CLASS W PROTEIN"/>
    <property type="match status" value="1"/>
</dbReference>
<evidence type="ECO:0000256" key="2">
    <source>
        <dbReference type="ARBA" id="ARBA00004687"/>
    </source>
</evidence>
<protein>
    <recommendedName>
        <fullName evidence="4">GPI-anchored wall transfer protein 1</fullName>
    </recommendedName>
</protein>
<feature type="compositionally biased region" description="Basic residues" evidence="9">
    <location>
        <begin position="114"/>
        <end position="123"/>
    </location>
</feature>
<evidence type="ECO:0000256" key="3">
    <source>
        <dbReference type="ARBA" id="ARBA00007559"/>
    </source>
</evidence>
<comment type="subcellular location">
    <subcellularLocation>
        <location evidence="1">Membrane</location>
        <topology evidence="1">Multi-pass membrane protein</topology>
    </subcellularLocation>
</comment>
<evidence type="ECO:0000256" key="7">
    <source>
        <dbReference type="ARBA" id="ARBA00022989"/>
    </source>
</evidence>
<feature type="transmembrane region" description="Helical" evidence="10">
    <location>
        <begin position="717"/>
        <end position="736"/>
    </location>
</feature>
<feature type="transmembrane region" description="Helical" evidence="10">
    <location>
        <begin position="242"/>
        <end position="261"/>
    </location>
</feature>
<evidence type="ECO:0000256" key="8">
    <source>
        <dbReference type="ARBA" id="ARBA00023136"/>
    </source>
</evidence>
<keyword evidence="12" id="KW-1185">Reference proteome</keyword>
<evidence type="ECO:0000313" key="12">
    <source>
        <dbReference type="Proteomes" id="UP000078113"/>
    </source>
</evidence>
<feature type="compositionally biased region" description="Low complexity" evidence="9">
    <location>
        <begin position="271"/>
        <end position="296"/>
    </location>
</feature>
<evidence type="ECO:0000256" key="5">
    <source>
        <dbReference type="ARBA" id="ARBA00022502"/>
    </source>
</evidence>
<evidence type="ECO:0000256" key="9">
    <source>
        <dbReference type="SAM" id="MobiDB-lite"/>
    </source>
</evidence>
<feature type="transmembrane region" description="Helical" evidence="10">
    <location>
        <begin position="630"/>
        <end position="650"/>
    </location>
</feature>
<gene>
    <name evidence="11" type="ORF">A4X09_0g5490</name>
</gene>
<keyword evidence="8 10" id="KW-0472">Membrane</keyword>
<feature type="region of interest" description="Disordered" evidence="9">
    <location>
        <begin position="460"/>
        <end position="528"/>
    </location>
</feature>
<feature type="region of interest" description="Disordered" evidence="9">
    <location>
        <begin position="107"/>
        <end position="175"/>
    </location>
</feature>
<keyword evidence="7 10" id="KW-1133">Transmembrane helix</keyword>
<dbReference type="PANTHER" id="PTHR20661">
    <property type="entry name" value="PHOSPHATIDYLINOSITOL-GLYCAN BIOSYNTHESIS CLASS W PROTEIN"/>
    <property type="match status" value="1"/>
</dbReference>
<reference evidence="11" key="1">
    <citation type="submission" date="2016-04" db="EMBL/GenBank/DDBJ databases">
        <authorList>
            <person name="Nguyen H.D."/>
            <person name="Samba Siva P."/>
            <person name="Cullis J."/>
            <person name="Levesque C.A."/>
            <person name="Hambleton S."/>
        </authorList>
    </citation>
    <scope>NUCLEOTIDE SEQUENCE</scope>
    <source>
        <strain evidence="11">DAOMC 236422</strain>
    </source>
</reference>
<evidence type="ECO:0000256" key="4">
    <source>
        <dbReference type="ARBA" id="ARBA00014495"/>
    </source>
</evidence>
<comment type="pathway">
    <text evidence="2">Glycolipid biosynthesis; glycosylphosphatidylinositol-anchor biosynthesis.</text>
</comment>
<dbReference type="AlphaFoldDB" id="A0A8X7N799"/>
<evidence type="ECO:0000256" key="1">
    <source>
        <dbReference type="ARBA" id="ARBA00004141"/>
    </source>
</evidence>
<dbReference type="GO" id="GO:0005783">
    <property type="term" value="C:endoplasmic reticulum"/>
    <property type="evidence" value="ECO:0007669"/>
    <property type="project" value="TreeGrafter"/>
</dbReference>
<feature type="compositionally biased region" description="Low complexity" evidence="9">
    <location>
        <begin position="508"/>
        <end position="517"/>
    </location>
</feature>
<dbReference type="InterPro" id="IPR009447">
    <property type="entry name" value="PIGW/GWT1"/>
</dbReference>
<evidence type="ECO:0000256" key="6">
    <source>
        <dbReference type="ARBA" id="ARBA00022692"/>
    </source>
</evidence>
<feature type="compositionally biased region" description="Basic and acidic residues" evidence="9">
    <location>
        <begin position="131"/>
        <end position="145"/>
    </location>
</feature>
<feature type="transmembrane region" description="Helical" evidence="10">
    <location>
        <begin position="382"/>
        <end position="403"/>
    </location>
</feature>
<proteinExistence type="inferred from homology"/>
<keyword evidence="5" id="KW-0337">GPI-anchor biosynthesis</keyword>
<evidence type="ECO:0000313" key="11">
    <source>
        <dbReference type="EMBL" id="KAE8266860.1"/>
    </source>
</evidence>
<evidence type="ECO:0000256" key="10">
    <source>
        <dbReference type="SAM" id="Phobius"/>
    </source>
</evidence>
<feature type="transmembrane region" description="Helical" evidence="10">
    <location>
        <begin position="742"/>
        <end position="762"/>
    </location>
</feature>
<dbReference type="GO" id="GO:0006506">
    <property type="term" value="P:GPI anchor biosynthetic process"/>
    <property type="evidence" value="ECO:0007669"/>
    <property type="project" value="UniProtKB-KW"/>
</dbReference>
<organism evidence="11 12">
    <name type="scientific">Tilletia walkeri</name>
    <dbReference type="NCBI Taxonomy" id="117179"/>
    <lineage>
        <taxon>Eukaryota</taxon>
        <taxon>Fungi</taxon>
        <taxon>Dikarya</taxon>
        <taxon>Basidiomycota</taxon>
        <taxon>Ustilaginomycotina</taxon>
        <taxon>Exobasidiomycetes</taxon>
        <taxon>Tilletiales</taxon>
        <taxon>Tilletiaceae</taxon>
        <taxon>Tilletia</taxon>
    </lineage>
</organism>
<comment type="caution">
    <text evidence="11">The sequence shown here is derived from an EMBL/GenBank/DDBJ whole genome shotgun (WGS) entry which is preliminary data.</text>
</comment>
<feature type="transmembrane region" description="Helical" evidence="10">
    <location>
        <begin position="314"/>
        <end position="330"/>
    </location>
</feature>
<dbReference type="PROSITE" id="PS51257">
    <property type="entry name" value="PROKAR_LIPOPROTEIN"/>
    <property type="match status" value="1"/>
</dbReference>
<sequence>MSDNYREAKEGFVSHLTGSSPHTINTLSLTACTTYALWAAIRTRFSSSSRIVELSVLVIPLLLSTTAPLAHHPITLNIIITASTAAIIHSRPLHDSLALKHTYRLFAPNQHQQQQHRKRRRRTSSSSSSSSDRDSSDDHHNEQDKPGSTPTAPTEPFRVAVDSPTDSQPHTPYLSPDELRLQQQQQDQERNPAETAVRIAMPIRPFLTLYRAHMMLMTIICILAVDFPIFPRAFAKCETWGTSLMDMGVGSFVFSLGLVSAGPPLRRTILRTATTTTTQRRTPTSSPLSPSSSSSSNPPPPPLTQQLTQDLRRSLPILLLGLIRVLLVKSTEYPEHVSEYGLHWNFFITLGLLPFIGTLVRACLARSSSKKGKKKEGRVIDFALLLAVLFQAILWFTPLQTWAISNDLNRKTADLISANKEGIVSFPGYVILYLLGLDLGAYVLPADPYLAHRLRGERKFKSRREDEDQDQEAAVGRSSALSTEQERERTSSVISPTAAALQSHRTSHASTSSISASPVAGTGTGSASPLHVHVLRHRPNGSLSRLSTSTDGGLSSILFGEKPGLNNGEDGGGVSEKKMGGMDAGERVSLPKSHSDKLAMVLFSFASVWWGLYFLLWLCGAQPSRRIANAMYIVWVSAYNTSFLLGYLLVHMSLLEPLERAAMERAALRESSSSDGGGPKSRSRSGARMEAWVRWAEAARREGTTPVLLESLNRHSLLVFLAANVLTGLINLSIKTMYTPDILAFLVLVLYLTACMGTALTLDRYRVRLRF</sequence>
<accession>A0A8X7N799</accession>
<dbReference type="Pfam" id="PF06423">
    <property type="entry name" value="GWT1"/>
    <property type="match status" value="3"/>
</dbReference>
<feature type="transmembrane region" description="Helical" evidence="10">
    <location>
        <begin position="423"/>
        <end position="444"/>
    </location>
</feature>
<name>A0A8X7N799_9BASI</name>
<feature type="transmembrane region" description="Helical" evidence="10">
    <location>
        <begin position="208"/>
        <end position="230"/>
    </location>
</feature>
<dbReference type="GO" id="GO:0072659">
    <property type="term" value="P:protein localization to plasma membrane"/>
    <property type="evidence" value="ECO:0007669"/>
    <property type="project" value="TreeGrafter"/>
</dbReference>